<keyword evidence="4" id="KW-1185">Reference proteome</keyword>
<feature type="domain" description="Acyclic terpene utilisation N-terminal" evidence="1">
    <location>
        <begin position="89"/>
        <end position="283"/>
    </location>
</feature>
<dbReference type="Proteomes" id="UP000239477">
    <property type="component" value="Chromosome"/>
</dbReference>
<evidence type="ECO:0000313" key="3">
    <source>
        <dbReference type="EMBL" id="AVJ30883.1"/>
    </source>
</evidence>
<protein>
    <recommendedName>
        <fullName evidence="5">DUF4387 domain-containing protein</fullName>
    </recommendedName>
</protein>
<evidence type="ECO:0000313" key="4">
    <source>
        <dbReference type="Proteomes" id="UP000239477"/>
    </source>
</evidence>
<accession>A0A2S0IFR4</accession>
<dbReference type="Pfam" id="PF14330">
    <property type="entry name" value="DUF4387"/>
    <property type="match status" value="1"/>
</dbReference>
<dbReference type="InterPro" id="IPR010839">
    <property type="entry name" value="AtuA_N"/>
</dbReference>
<organism evidence="3 4">
    <name type="scientific">Achromobacter spanius</name>
    <dbReference type="NCBI Taxonomy" id="217203"/>
    <lineage>
        <taxon>Bacteria</taxon>
        <taxon>Pseudomonadati</taxon>
        <taxon>Pseudomonadota</taxon>
        <taxon>Betaproteobacteria</taxon>
        <taxon>Burkholderiales</taxon>
        <taxon>Alcaligenaceae</taxon>
        <taxon>Achromobacter</taxon>
    </lineage>
</organism>
<gene>
    <name evidence="3" type="ORF">CLM73_05695</name>
</gene>
<dbReference type="EMBL" id="CP023270">
    <property type="protein sequence ID" value="AVJ30883.1"/>
    <property type="molecule type" value="Genomic_DNA"/>
</dbReference>
<sequence>MAKLVYRVVSACGALGYGFPRESLQKALEGRIDAVISDAGSMDAGPYYLGTGTEYFEREAVKADFRHMVEAGERIEGPVILGSCGMAGGNRNLDWMIDVAKEVFDELGVKDRAVAVIRSELDPASVIREFRAGALRPTGAGPELDAAALEESTIVGQMGVHPLITALESGAKYVLAGRACDIALFASDMIRRGIDPGLAYHVGHVLECGALACDPGSPSDCLVAEIYDDGTALFVAPDSGRRCTPYSIAAHSLYEESHPQLQFYPEGILAMEHTEFFARDARTAGIRNSQFVHAGKPWPWSIKLEGTRRLGKRKVSLVHLDPADLPRVPGDVLVYGRNGVQAVPLREGEKELGLIVETCAATPQAAETLASLLTHYLIHYGYAGRKATAGNIAYPLSPNLVSFRREDGQYGAVVPSGTRDPVFQANYPMIKDAVITLVQAEFPDALRAATWKIHEADASHPVALVRTIDRDPRVLADRHQADLQRLLSLAAARDGSRLDMDAGDAYEWTLYHLLLNEDIIKNRMFPITYFRANGAAWTESGSARPRYYDIGITDYTGNLDDRTLSLIADVPPDGTPQREQPLIDMAVVVRSKDAGINRLTFDIVFNSAADYEAALRSNVFCPANVARVLGVAPERVVGTFFVDSCNAIKLTIDRPNISASPDERDVFGAQQQAVVERLSIPHYAERLAMASAL</sequence>
<name>A0A2S0IFR4_9BURK</name>
<reference evidence="3 4" key="1">
    <citation type="submission" date="2017-09" db="EMBL/GenBank/DDBJ databases">
        <title>Genomic, metabolic, and phenotypic characteristics of bacterial isolates from the natural microbiome of the model nematode Caenorhabditis elegans.</title>
        <authorList>
            <person name="Zimmermann J."/>
            <person name="Obeng N."/>
            <person name="Yang W."/>
            <person name="Obeng O."/>
            <person name="Kissoyan K."/>
            <person name="Pees B."/>
            <person name="Dirksen P."/>
            <person name="Hoppner M."/>
            <person name="Franke A."/>
            <person name="Rosenstiel P."/>
            <person name="Leippe M."/>
            <person name="Dierking K."/>
            <person name="Kaleta C."/>
            <person name="Schulenburg H."/>
        </authorList>
    </citation>
    <scope>NUCLEOTIDE SEQUENCE [LARGE SCALE GENOMIC DNA]</scope>
    <source>
        <strain evidence="3 4">MYb73</strain>
    </source>
</reference>
<evidence type="ECO:0000259" key="1">
    <source>
        <dbReference type="Pfam" id="PF07287"/>
    </source>
</evidence>
<dbReference type="Pfam" id="PF07287">
    <property type="entry name" value="AtuA"/>
    <property type="match status" value="1"/>
</dbReference>
<dbReference type="OrthoDB" id="9763456at2"/>
<evidence type="ECO:0000259" key="2">
    <source>
        <dbReference type="Pfam" id="PF14330"/>
    </source>
</evidence>
<dbReference type="InterPro" id="IPR025496">
    <property type="entry name" value="DUF4387"/>
</dbReference>
<dbReference type="AlphaFoldDB" id="A0A2S0IFR4"/>
<evidence type="ECO:0008006" key="5">
    <source>
        <dbReference type="Google" id="ProtNLM"/>
    </source>
</evidence>
<feature type="domain" description="DUF4387" evidence="2">
    <location>
        <begin position="582"/>
        <end position="674"/>
    </location>
</feature>
<proteinExistence type="predicted"/>